<accession>A0AAD9VSB7</accession>
<name>A0AAD9VSB7_9HYME</name>
<keyword evidence="1" id="KW-0732">Signal</keyword>
<dbReference type="EMBL" id="JAIFRP010000022">
    <property type="protein sequence ID" value="KAK2585136.1"/>
    <property type="molecule type" value="Genomic_DNA"/>
</dbReference>
<gene>
    <name evidence="2" type="ORF">KPH14_008643</name>
</gene>
<feature type="signal peptide" evidence="1">
    <location>
        <begin position="1"/>
        <end position="20"/>
    </location>
</feature>
<evidence type="ECO:0000256" key="1">
    <source>
        <dbReference type="SAM" id="SignalP"/>
    </source>
</evidence>
<comment type="caution">
    <text evidence="2">The sequence shown here is derived from an EMBL/GenBank/DDBJ whole genome shotgun (WGS) entry which is preliminary data.</text>
</comment>
<reference evidence="2" key="1">
    <citation type="submission" date="2021-08" db="EMBL/GenBank/DDBJ databases">
        <authorList>
            <person name="Misof B."/>
            <person name="Oliver O."/>
            <person name="Podsiadlowski L."/>
            <person name="Donath A."/>
            <person name="Peters R."/>
            <person name="Mayer C."/>
            <person name="Rust J."/>
            <person name="Gunkel S."/>
            <person name="Lesny P."/>
            <person name="Martin S."/>
            <person name="Oeyen J.P."/>
            <person name="Petersen M."/>
            <person name="Panagiotis P."/>
            <person name="Wilbrandt J."/>
            <person name="Tanja T."/>
        </authorList>
    </citation>
    <scope>NUCLEOTIDE SEQUENCE</scope>
    <source>
        <strain evidence="2">GBR_01_08_01A</strain>
        <tissue evidence="2">Thorax + abdomen</tissue>
    </source>
</reference>
<protein>
    <submittedName>
        <fullName evidence="2">Uncharacterized protein</fullName>
    </submittedName>
</protein>
<reference evidence="2" key="2">
    <citation type="journal article" date="2023" name="Commun. Biol.">
        <title>Intrasexual cuticular hydrocarbon dimorphism in a wasp sheds light on hydrocarbon biosynthesis genes in Hymenoptera.</title>
        <authorList>
            <person name="Moris V.C."/>
            <person name="Podsiadlowski L."/>
            <person name="Martin S."/>
            <person name="Oeyen J.P."/>
            <person name="Donath A."/>
            <person name="Petersen M."/>
            <person name="Wilbrandt J."/>
            <person name="Misof B."/>
            <person name="Liedtke D."/>
            <person name="Thamm M."/>
            <person name="Scheiner R."/>
            <person name="Schmitt T."/>
            <person name="Niehuis O."/>
        </authorList>
    </citation>
    <scope>NUCLEOTIDE SEQUENCE</scope>
    <source>
        <strain evidence="2">GBR_01_08_01A</strain>
    </source>
</reference>
<dbReference type="Proteomes" id="UP001258017">
    <property type="component" value="Unassembled WGS sequence"/>
</dbReference>
<keyword evidence="3" id="KW-1185">Reference proteome</keyword>
<evidence type="ECO:0000313" key="3">
    <source>
        <dbReference type="Proteomes" id="UP001258017"/>
    </source>
</evidence>
<feature type="chain" id="PRO_5041961505" evidence="1">
    <location>
        <begin position="21"/>
        <end position="201"/>
    </location>
</feature>
<proteinExistence type="predicted"/>
<dbReference type="AlphaFoldDB" id="A0AAD9VSB7"/>
<evidence type="ECO:0000313" key="2">
    <source>
        <dbReference type="EMBL" id="KAK2585136.1"/>
    </source>
</evidence>
<sequence>MKKFLALLMVMAAVVSLGQSYNFHRVESPYDKVQWELTLEGHNLHEFKKTVTPSHVTTIIPPGLGEAVYKTHVSPTVYKTHVSPTIYKTHVTPTIYKRPPVVQVSTPIYTALPHVTQRPVYKTSSYPSHQPSYHRTAHQYPLYHHPVTSTTTIYKNIPTVYKTPSTPAPHVFIHNSGSAYTHGVHEANYPHGFVPQHYYHH</sequence>
<organism evidence="2 3">
    <name type="scientific">Odynerus spinipes</name>
    <dbReference type="NCBI Taxonomy" id="1348599"/>
    <lineage>
        <taxon>Eukaryota</taxon>
        <taxon>Metazoa</taxon>
        <taxon>Ecdysozoa</taxon>
        <taxon>Arthropoda</taxon>
        <taxon>Hexapoda</taxon>
        <taxon>Insecta</taxon>
        <taxon>Pterygota</taxon>
        <taxon>Neoptera</taxon>
        <taxon>Endopterygota</taxon>
        <taxon>Hymenoptera</taxon>
        <taxon>Apocrita</taxon>
        <taxon>Aculeata</taxon>
        <taxon>Vespoidea</taxon>
        <taxon>Vespidae</taxon>
        <taxon>Eumeninae</taxon>
        <taxon>Odynerus</taxon>
    </lineage>
</organism>